<evidence type="ECO:0000256" key="1">
    <source>
        <dbReference type="SAM" id="Phobius"/>
    </source>
</evidence>
<dbReference type="AlphaFoldDB" id="A0A284QQ35"/>
<dbReference type="OrthoDB" id="18302at2759"/>
<sequence>MLFLYQCCVLGSYNDIRATYHVRDERDDYWQKVKATGVEMVGGKRITMLVQRPFKRPMTWNISINAALDSFSTSADAPSSSEAYVEIERTGAVDVLNEKLGIASDFLDAIHEHLNNSAMERITWIVIWLIVVAIVVDLGEVVARLIFHAALDNTPTLFKVAPSISKEEVLYTLDRMASS</sequence>
<reference evidence="3" key="1">
    <citation type="journal article" date="2017" name="Nat. Ecol. Evol.">
        <title>Genome expansion and lineage-specific genetic innovations in the forest pathogenic fungi Armillaria.</title>
        <authorList>
            <person name="Sipos G."/>
            <person name="Prasanna A.N."/>
            <person name="Walter M.C."/>
            <person name="O'Connor E."/>
            <person name="Balint B."/>
            <person name="Krizsan K."/>
            <person name="Kiss B."/>
            <person name="Hess J."/>
            <person name="Varga T."/>
            <person name="Slot J."/>
            <person name="Riley R."/>
            <person name="Boka B."/>
            <person name="Rigling D."/>
            <person name="Barry K."/>
            <person name="Lee J."/>
            <person name="Mihaltcheva S."/>
            <person name="LaButti K."/>
            <person name="Lipzen A."/>
            <person name="Waldron R."/>
            <person name="Moloney N.M."/>
            <person name="Sperisen C."/>
            <person name="Kredics L."/>
            <person name="Vagvoelgyi C."/>
            <person name="Patrignani A."/>
            <person name="Fitzpatrick D."/>
            <person name="Nagy I."/>
            <person name="Doyle S."/>
            <person name="Anderson J.B."/>
            <person name="Grigoriev I.V."/>
            <person name="Gueldener U."/>
            <person name="Muensterkoetter M."/>
            <person name="Nagy L.G."/>
        </authorList>
    </citation>
    <scope>NUCLEOTIDE SEQUENCE [LARGE SCALE GENOMIC DNA]</scope>
    <source>
        <strain evidence="3">C18/9</strain>
    </source>
</reference>
<protein>
    <submittedName>
        <fullName evidence="2">Uncharacterized protein</fullName>
    </submittedName>
</protein>
<feature type="transmembrane region" description="Helical" evidence="1">
    <location>
        <begin position="122"/>
        <end position="147"/>
    </location>
</feature>
<keyword evidence="3" id="KW-1185">Reference proteome</keyword>
<proteinExistence type="predicted"/>
<dbReference type="InterPro" id="IPR051624">
    <property type="entry name" value="RMD1/Sad1-interacting"/>
</dbReference>
<dbReference type="Proteomes" id="UP000219338">
    <property type="component" value="Unassembled WGS sequence"/>
</dbReference>
<keyword evidence="1" id="KW-0812">Transmembrane</keyword>
<dbReference type="EMBL" id="FUEG01000001">
    <property type="protein sequence ID" value="SJK98540.1"/>
    <property type="molecule type" value="Genomic_DNA"/>
</dbReference>
<keyword evidence="1" id="KW-1133">Transmembrane helix</keyword>
<evidence type="ECO:0000313" key="3">
    <source>
        <dbReference type="Proteomes" id="UP000219338"/>
    </source>
</evidence>
<evidence type="ECO:0000313" key="2">
    <source>
        <dbReference type="EMBL" id="SJK98540.1"/>
    </source>
</evidence>
<gene>
    <name evidence="2" type="ORF">ARMOST_01808</name>
</gene>
<keyword evidence="1" id="KW-0472">Membrane</keyword>
<name>A0A284QQ35_ARMOS</name>
<accession>A0A284QQ35</accession>
<organism evidence="2 3">
    <name type="scientific">Armillaria ostoyae</name>
    <name type="common">Armillaria root rot fungus</name>
    <dbReference type="NCBI Taxonomy" id="47428"/>
    <lineage>
        <taxon>Eukaryota</taxon>
        <taxon>Fungi</taxon>
        <taxon>Dikarya</taxon>
        <taxon>Basidiomycota</taxon>
        <taxon>Agaricomycotina</taxon>
        <taxon>Agaricomycetes</taxon>
        <taxon>Agaricomycetidae</taxon>
        <taxon>Agaricales</taxon>
        <taxon>Marasmiineae</taxon>
        <taxon>Physalacriaceae</taxon>
        <taxon>Armillaria</taxon>
    </lineage>
</organism>
<dbReference type="PANTHER" id="PTHR16255:SF4">
    <property type="entry name" value="SPORULATION PROTEIN RMD8"/>
    <property type="match status" value="1"/>
</dbReference>
<dbReference type="PANTHER" id="PTHR16255">
    <property type="entry name" value="REQUIRED FOR MEIOTIC NUCLEAR DIVISION PROTEIN 1 HOMOLOG"/>
    <property type="match status" value="1"/>
</dbReference>